<organism evidence="2 3">
    <name type="scientific">Hyaloscypha hepaticicola</name>
    <dbReference type="NCBI Taxonomy" id="2082293"/>
    <lineage>
        <taxon>Eukaryota</taxon>
        <taxon>Fungi</taxon>
        <taxon>Dikarya</taxon>
        <taxon>Ascomycota</taxon>
        <taxon>Pezizomycotina</taxon>
        <taxon>Leotiomycetes</taxon>
        <taxon>Helotiales</taxon>
        <taxon>Hyaloscyphaceae</taxon>
        <taxon>Hyaloscypha</taxon>
    </lineage>
</organism>
<feature type="region of interest" description="Disordered" evidence="1">
    <location>
        <begin position="452"/>
        <end position="503"/>
    </location>
</feature>
<feature type="compositionally biased region" description="Polar residues" evidence="1">
    <location>
        <begin position="458"/>
        <end position="471"/>
    </location>
</feature>
<name>A0A2J6QHP9_9HELO</name>
<dbReference type="Proteomes" id="UP000235672">
    <property type="component" value="Unassembled WGS sequence"/>
</dbReference>
<feature type="region of interest" description="Disordered" evidence="1">
    <location>
        <begin position="546"/>
        <end position="585"/>
    </location>
</feature>
<accession>A0A2J6QHP9</accession>
<evidence type="ECO:0000313" key="3">
    <source>
        <dbReference type="Proteomes" id="UP000235672"/>
    </source>
</evidence>
<gene>
    <name evidence="2" type="ORF">NA56DRAFT_386070</name>
</gene>
<protein>
    <submittedName>
        <fullName evidence="2">Uncharacterized protein</fullName>
    </submittedName>
</protein>
<dbReference type="AlphaFoldDB" id="A0A2J6QHP9"/>
<dbReference type="OrthoDB" id="10344856at2759"/>
<dbReference type="EMBL" id="KZ613469">
    <property type="protein sequence ID" value="PMD25797.1"/>
    <property type="molecule type" value="Genomic_DNA"/>
</dbReference>
<reference evidence="2 3" key="1">
    <citation type="submission" date="2016-05" db="EMBL/GenBank/DDBJ databases">
        <title>A degradative enzymes factory behind the ericoid mycorrhizal symbiosis.</title>
        <authorList>
            <consortium name="DOE Joint Genome Institute"/>
            <person name="Martino E."/>
            <person name="Morin E."/>
            <person name="Grelet G."/>
            <person name="Kuo A."/>
            <person name="Kohler A."/>
            <person name="Daghino S."/>
            <person name="Barry K."/>
            <person name="Choi C."/>
            <person name="Cichocki N."/>
            <person name="Clum A."/>
            <person name="Copeland A."/>
            <person name="Hainaut M."/>
            <person name="Haridas S."/>
            <person name="Labutti K."/>
            <person name="Lindquist E."/>
            <person name="Lipzen A."/>
            <person name="Khouja H.-R."/>
            <person name="Murat C."/>
            <person name="Ohm R."/>
            <person name="Olson A."/>
            <person name="Spatafora J."/>
            <person name="Veneault-Fourrey C."/>
            <person name="Henrissat B."/>
            <person name="Grigoriev I."/>
            <person name="Martin F."/>
            <person name="Perotto S."/>
        </authorList>
    </citation>
    <scope>NUCLEOTIDE SEQUENCE [LARGE SCALE GENOMIC DNA]</scope>
    <source>
        <strain evidence="2 3">UAMH 7357</strain>
    </source>
</reference>
<proteinExistence type="predicted"/>
<sequence length="686" mass="74834">MCTHITWHAWPCNCIISRKTQPCLDANISIPPTFPAAGPGYRGSSCPIFKEKKERSDAKCKRHSAAENYKMNGTLPPPPERIRSSSEPVGGVKYKKNASGEKLKMGGMQTPQRKGSGSESVGGIGGVIEAGLEFEFGLVGLHGSESPPTKVERMASVAKRVKPGKVKELVMKFNAVVEEEESPKKVSEETVRKTSGESIRKVGGTDVLEDQDAKIEVTGARDQAEAVKIDEEELEATSGDIFLTYHHDDMSWKEGELSKHGEDMEEIVDIYDYYDTYMGTEEAGDYKQKAWKGKEKEIEIAQKFDQGGVAVGIKETDGQGSMIKKLDETTGHFEMATKAWWVNENLGQDSITTKAEEVARQNEIITDITRALYPEDKISKIDNTVGQPLTDSGVDENFDGDHDSTYSDSVLDDYTLARDLNDLTVNVPSTRLSTLIREYSALVSPVSELDDALDLPQDPSTWPPTRQNSDLISPVTEFGTDSASSSRSVTPADPAGDWHLELSPSTTPLLHRARAGSQANSHHSLASAVSAVSGFSDNYSDYDYSASHGQNTTQPTSLTTNSTSDPFYIPPSSTNTPSFTTSSTPFTPQTLSGSFDSFVDAGGLAPYTPPVSFEDFITSLPGHFDFPRDLEREGEGGAVVQEEDVADGLQSLMHVPANDGTIWNWDGSRWVGQREDGSLVLVTDFY</sequence>
<feature type="region of interest" description="Disordered" evidence="1">
    <location>
        <begin position="69"/>
        <end position="94"/>
    </location>
</feature>
<evidence type="ECO:0000313" key="2">
    <source>
        <dbReference type="EMBL" id="PMD25797.1"/>
    </source>
</evidence>
<evidence type="ECO:0000256" key="1">
    <source>
        <dbReference type="SAM" id="MobiDB-lite"/>
    </source>
</evidence>
<keyword evidence="3" id="KW-1185">Reference proteome</keyword>
<feature type="compositionally biased region" description="Polar residues" evidence="1">
    <location>
        <begin position="479"/>
        <end position="489"/>
    </location>
</feature>